<name>A0ABR4BRP2_9HELO</name>
<dbReference type="Proteomes" id="UP001595075">
    <property type="component" value="Unassembled WGS sequence"/>
</dbReference>
<feature type="compositionally biased region" description="Basic and acidic residues" evidence="2">
    <location>
        <begin position="275"/>
        <end position="291"/>
    </location>
</feature>
<evidence type="ECO:0000256" key="1">
    <source>
        <dbReference type="SAM" id="Coils"/>
    </source>
</evidence>
<proteinExistence type="predicted"/>
<keyword evidence="1" id="KW-0175">Coiled coil</keyword>
<evidence type="ECO:0000313" key="3">
    <source>
        <dbReference type="EMBL" id="KAL2060342.1"/>
    </source>
</evidence>
<keyword evidence="4" id="KW-1185">Reference proteome</keyword>
<sequence length="353" mass="40899">MPHHIDFDHETSLHERLPSSPHLALTRPIYHPIVQLDEVIKQAEMAEVPYKLQKILEPIQESIMVREQHYKDALKEKDMQILGLKLELSQAKATAREQEKEARSIREDLRVTKGDNRRLRREAQVDRETMQRLEMEKVAWLRGNGGGIEELERDIAKLEGVRSDLHTTAESLRGVLKGQEDELLDYKVKDFAQRGEIHLLKKDVERLKNRVELNRAAADWLAENGPSLKADFFSLRDEVANLRAKGQDVARMMARSAKDWKNTVAGTNGKGGPSKHLDTKKKPELQKDEIHDKSYKRYEGEEFDDKLWEAETVPGRRVSKRRRRTVRIAAQTFRSRLILYALSRRTSLFSNAD</sequence>
<reference evidence="3 4" key="1">
    <citation type="journal article" date="2024" name="Commun. Biol.">
        <title>Comparative genomic analysis of thermophilic fungi reveals convergent evolutionary adaptations and gene losses.</title>
        <authorList>
            <person name="Steindorff A.S."/>
            <person name="Aguilar-Pontes M.V."/>
            <person name="Robinson A.J."/>
            <person name="Andreopoulos B."/>
            <person name="LaButti K."/>
            <person name="Kuo A."/>
            <person name="Mondo S."/>
            <person name="Riley R."/>
            <person name="Otillar R."/>
            <person name="Haridas S."/>
            <person name="Lipzen A."/>
            <person name="Grimwood J."/>
            <person name="Schmutz J."/>
            <person name="Clum A."/>
            <person name="Reid I.D."/>
            <person name="Moisan M.C."/>
            <person name="Butler G."/>
            <person name="Nguyen T.T.M."/>
            <person name="Dewar K."/>
            <person name="Conant G."/>
            <person name="Drula E."/>
            <person name="Henrissat B."/>
            <person name="Hansel C."/>
            <person name="Singer S."/>
            <person name="Hutchinson M.I."/>
            <person name="de Vries R.P."/>
            <person name="Natvig D.O."/>
            <person name="Powell A.J."/>
            <person name="Tsang A."/>
            <person name="Grigoriev I.V."/>
        </authorList>
    </citation>
    <scope>NUCLEOTIDE SEQUENCE [LARGE SCALE GENOMIC DNA]</scope>
    <source>
        <strain evidence="3 4">CBS 494.80</strain>
    </source>
</reference>
<feature type="coiled-coil region" evidence="1">
    <location>
        <begin position="81"/>
        <end position="168"/>
    </location>
</feature>
<accession>A0ABR4BRP2</accession>
<gene>
    <name evidence="3" type="ORF">VTL71DRAFT_9737</name>
</gene>
<protein>
    <submittedName>
        <fullName evidence="3">Uncharacterized protein</fullName>
    </submittedName>
</protein>
<evidence type="ECO:0000313" key="4">
    <source>
        <dbReference type="Proteomes" id="UP001595075"/>
    </source>
</evidence>
<dbReference type="EMBL" id="JAZHXI010000023">
    <property type="protein sequence ID" value="KAL2060342.1"/>
    <property type="molecule type" value="Genomic_DNA"/>
</dbReference>
<organism evidence="3 4">
    <name type="scientific">Oculimacula yallundae</name>
    <dbReference type="NCBI Taxonomy" id="86028"/>
    <lineage>
        <taxon>Eukaryota</taxon>
        <taxon>Fungi</taxon>
        <taxon>Dikarya</taxon>
        <taxon>Ascomycota</taxon>
        <taxon>Pezizomycotina</taxon>
        <taxon>Leotiomycetes</taxon>
        <taxon>Helotiales</taxon>
        <taxon>Ploettnerulaceae</taxon>
        <taxon>Oculimacula</taxon>
    </lineage>
</organism>
<feature type="region of interest" description="Disordered" evidence="2">
    <location>
        <begin position="260"/>
        <end position="291"/>
    </location>
</feature>
<evidence type="ECO:0000256" key="2">
    <source>
        <dbReference type="SAM" id="MobiDB-lite"/>
    </source>
</evidence>
<comment type="caution">
    <text evidence="3">The sequence shown here is derived from an EMBL/GenBank/DDBJ whole genome shotgun (WGS) entry which is preliminary data.</text>
</comment>